<dbReference type="PROSITE" id="PS50600">
    <property type="entry name" value="ULP_PROTEASE"/>
    <property type="match status" value="1"/>
</dbReference>
<dbReference type="Proteomes" id="UP000242146">
    <property type="component" value="Unassembled WGS sequence"/>
</dbReference>
<reference evidence="7 8" key="1">
    <citation type="submission" date="2016-07" db="EMBL/GenBank/DDBJ databases">
        <title>Pervasive Adenine N6-methylation of Active Genes in Fungi.</title>
        <authorList>
            <consortium name="DOE Joint Genome Institute"/>
            <person name="Mondo S.J."/>
            <person name="Dannebaum R.O."/>
            <person name="Kuo R.C."/>
            <person name="Labutti K."/>
            <person name="Haridas S."/>
            <person name="Kuo A."/>
            <person name="Salamov A."/>
            <person name="Ahrendt S.R."/>
            <person name="Lipzen A."/>
            <person name="Sullivan W."/>
            <person name="Andreopoulos W.B."/>
            <person name="Clum A."/>
            <person name="Lindquist E."/>
            <person name="Daum C."/>
            <person name="Ramamoorthy G.K."/>
            <person name="Gryganskyi A."/>
            <person name="Culley D."/>
            <person name="Magnuson J.K."/>
            <person name="James T.Y."/>
            <person name="O'Malley M.A."/>
            <person name="Stajich J.E."/>
            <person name="Spatafora J.W."/>
            <person name="Visel A."/>
            <person name="Grigoriev I.V."/>
        </authorList>
    </citation>
    <scope>NUCLEOTIDE SEQUENCE [LARGE SCALE GENOMIC DNA]</scope>
    <source>
        <strain evidence="7 8">NRRL 3301</strain>
    </source>
</reference>
<feature type="domain" description="Ubiquitin-like protease family profile" evidence="6">
    <location>
        <begin position="3"/>
        <end position="94"/>
    </location>
</feature>
<comment type="caution">
    <text evidence="7">The sequence shown here is derived from an EMBL/GenBank/DDBJ whole genome shotgun (WGS) entry which is preliminary data.</text>
</comment>
<keyword evidence="5" id="KW-0378">Hydrolase</keyword>
<evidence type="ECO:0000256" key="4">
    <source>
        <dbReference type="ARBA" id="ARBA00022786"/>
    </source>
</evidence>
<dbReference type="GO" id="GO:0005737">
    <property type="term" value="C:cytoplasm"/>
    <property type="evidence" value="ECO:0007669"/>
    <property type="project" value="TreeGrafter"/>
</dbReference>
<keyword evidence="2" id="KW-0597">Phosphoprotein</keyword>
<dbReference type="InterPro" id="IPR038765">
    <property type="entry name" value="Papain-like_cys_pep_sf"/>
</dbReference>
<dbReference type="SUPFAM" id="SSF54001">
    <property type="entry name" value="Cysteine proteinases"/>
    <property type="match status" value="1"/>
</dbReference>
<dbReference type="GO" id="GO:0005634">
    <property type="term" value="C:nucleus"/>
    <property type="evidence" value="ECO:0007669"/>
    <property type="project" value="TreeGrafter"/>
</dbReference>
<feature type="non-terminal residue" evidence="7">
    <location>
        <position position="1"/>
    </location>
</feature>
<keyword evidence="8" id="KW-1185">Reference proteome</keyword>
<name>A0A1X2GVY3_9FUNG</name>
<protein>
    <recommendedName>
        <fullName evidence="6">Ubiquitin-like protease family profile domain-containing protein</fullName>
    </recommendedName>
</protein>
<organism evidence="7 8">
    <name type="scientific">Hesseltinella vesiculosa</name>
    <dbReference type="NCBI Taxonomy" id="101127"/>
    <lineage>
        <taxon>Eukaryota</taxon>
        <taxon>Fungi</taxon>
        <taxon>Fungi incertae sedis</taxon>
        <taxon>Mucoromycota</taxon>
        <taxon>Mucoromycotina</taxon>
        <taxon>Mucoromycetes</taxon>
        <taxon>Mucorales</taxon>
        <taxon>Cunninghamellaceae</taxon>
        <taxon>Hesseltinella</taxon>
    </lineage>
</organism>
<evidence type="ECO:0000256" key="5">
    <source>
        <dbReference type="ARBA" id="ARBA00022801"/>
    </source>
</evidence>
<dbReference type="Pfam" id="PF02902">
    <property type="entry name" value="Peptidase_C48"/>
    <property type="match status" value="1"/>
</dbReference>
<gene>
    <name evidence="7" type="ORF">DM01DRAFT_253258</name>
</gene>
<evidence type="ECO:0000256" key="2">
    <source>
        <dbReference type="ARBA" id="ARBA00022553"/>
    </source>
</evidence>
<keyword evidence="3" id="KW-0645">Protease</keyword>
<dbReference type="InterPro" id="IPR051947">
    <property type="entry name" value="Sentrin-specific_protease"/>
</dbReference>
<keyword evidence="4" id="KW-0833">Ubl conjugation pathway</keyword>
<comment type="similarity">
    <text evidence="1">Belongs to the peptidase C48 family.</text>
</comment>
<evidence type="ECO:0000313" key="7">
    <source>
        <dbReference type="EMBL" id="ORX62170.1"/>
    </source>
</evidence>
<sequence length="94" mass="10958">GSVTVSQDDMKRLEPEQYLNDTIIEAYLRIINNTSEPNISHTAQDTHIFSPFFYTRLTQGVINNTNIDYDGVQKWTTDINLFEKKYVFIPVLEQ</sequence>
<dbReference type="InterPro" id="IPR003653">
    <property type="entry name" value="Peptidase_C48_C"/>
</dbReference>
<proteinExistence type="inferred from homology"/>
<dbReference type="GO" id="GO:0006508">
    <property type="term" value="P:proteolysis"/>
    <property type="evidence" value="ECO:0007669"/>
    <property type="project" value="UniProtKB-KW"/>
</dbReference>
<dbReference type="OrthoDB" id="442460at2759"/>
<evidence type="ECO:0000256" key="1">
    <source>
        <dbReference type="ARBA" id="ARBA00005234"/>
    </source>
</evidence>
<dbReference type="GO" id="GO:0016926">
    <property type="term" value="P:protein desumoylation"/>
    <property type="evidence" value="ECO:0007669"/>
    <property type="project" value="TreeGrafter"/>
</dbReference>
<dbReference type="EMBL" id="MCGT01000002">
    <property type="protein sequence ID" value="ORX62170.1"/>
    <property type="molecule type" value="Genomic_DNA"/>
</dbReference>
<dbReference type="PANTHER" id="PTHR46896">
    <property type="entry name" value="SENTRIN-SPECIFIC PROTEASE"/>
    <property type="match status" value="1"/>
</dbReference>
<evidence type="ECO:0000256" key="3">
    <source>
        <dbReference type="ARBA" id="ARBA00022670"/>
    </source>
</evidence>
<evidence type="ECO:0000259" key="6">
    <source>
        <dbReference type="PROSITE" id="PS50600"/>
    </source>
</evidence>
<dbReference type="Gene3D" id="3.40.395.10">
    <property type="entry name" value="Adenoviral Proteinase, Chain A"/>
    <property type="match status" value="1"/>
</dbReference>
<dbReference type="PANTHER" id="PTHR46896:SF3">
    <property type="entry name" value="FI06413P-RELATED"/>
    <property type="match status" value="1"/>
</dbReference>
<accession>A0A1X2GVY3</accession>
<dbReference type="AlphaFoldDB" id="A0A1X2GVY3"/>
<evidence type="ECO:0000313" key="8">
    <source>
        <dbReference type="Proteomes" id="UP000242146"/>
    </source>
</evidence>
<dbReference type="GO" id="GO:0070139">
    <property type="term" value="F:SUMO-specific endopeptidase activity"/>
    <property type="evidence" value="ECO:0007669"/>
    <property type="project" value="TreeGrafter"/>
</dbReference>
<dbReference type="STRING" id="101127.A0A1X2GVY3"/>